<keyword evidence="2" id="KW-1185">Reference proteome</keyword>
<gene>
    <name evidence="1" type="ORF">PHET_11157</name>
</gene>
<dbReference type="EMBL" id="LUCH01018196">
    <property type="protein sequence ID" value="KAF5394551.1"/>
    <property type="molecule type" value="Genomic_DNA"/>
</dbReference>
<dbReference type="Proteomes" id="UP000748531">
    <property type="component" value="Unassembled WGS sequence"/>
</dbReference>
<comment type="caution">
    <text evidence="1">The sequence shown here is derived from an EMBL/GenBank/DDBJ whole genome shotgun (WGS) entry which is preliminary data.</text>
</comment>
<organism evidence="1 2">
    <name type="scientific">Paragonimus heterotremus</name>
    <dbReference type="NCBI Taxonomy" id="100268"/>
    <lineage>
        <taxon>Eukaryota</taxon>
        <taxon>Metazoa</taxon>
        <taxon>Spiralia</taxon>
        <taxon>Lophotrochozoa</taxon>
        <taxon>Platyhelminthes</taxon>
        <taxon>Trematoda</taxon>
        <taxon>Digenea</taxon>
        <taxon>Plagiorchiida</taxon>
        <taxon>Troglotremata</taxon>
        <taxon>Troglotrematidae</taxon>
        <taxon>Paragonimus</taxon>
    </lineage>
</organism>
<sequence>MLGYKLKGSTVIHDGDWVNANYDVSSAITTVGKMLESTKMRACVSLIVATKVNYYQTNHHTGRSTTETSGYTAKTINKLLADSNLSNEEQVTLAHTLGHWASTKAVLRACMGDRELEHPLDTIGMGKIIPTSDALIRLVGVPAGWAKTGIAYAIATRMINSIMASLFS</sequence>
<proteinExistence type="predicted"/>
<dbReference type="AlphaFoldDB" id="A0A8J4WCI0"/>
<name>A0A8J4WCI0_9TREM</name>
<protein>
    <submittedName>
        <fullName evidence="1">Uncharacterized protein</fullName>
    </submittedName>
</protein>
<reference evidence="1" key="1">
    <citation type="submission" date="2019-05" db="EMBL/GenBank/DDBJ databases">
        <title>Annotation for the trematode Paragonimus heterotremus.</title>
        <authorList>
            <person name="Choi Y.-J."/>
        </authorList>
    </citation>
    <scope>NUCLEOTIDE SEQUENCE</scope>
    <source>
        <strain evidence="1">LC</strain>
    </source>
</reference>
<dbReference type="OrthoDB" id="6224101at2759"/>
<accession>A0A8J4WCI0</accession>
<evidence type="ECO:0000313" key="1">
    <source>
        <dbReference type="EMBL" id="KAF5394551.1"/>
    </source>
</evidence>
<evidence type="ECO:0000313" key="2">
    <source>
        <dbReference type="Proteomes" id="UP000748531"/>
    </source>
</evidence>